<comment type="cofactor">
    <cofactor evidence="3">
        <name>thiamine diphosphate</name>
        <dbReference type="ChEBI" id="CHEBI:58937"/>
    </cofactor>
</comment>
<dbReference type="GO" id="GO:0005737">
    <property type="term" value="C:cytoplasm"/>
    <property type="evidence" value="ECO:0007669"/>
    <property type="project" value="UniProtKB-ARBA"/>
</dbReference>
<proteinExistence type="inferred from homology"/>
<dbReference type="PANTHER" id="PTHR43825:SF1">
    <property type="entry name" value="TRANSKETOLASE-LIKE PYRIMIDINE-BINDING DOMAIN-CONTAINING PROTEIN"/>
    <property type="match status" value="1"/>
</dbReference>
<dbReference type="InterPro" id="IPR029061">
    <property type="entry name" value="THDP-binding"/>
</dbReference>
<dbReference type="AlphaFoldDB" id="A0A2L1GRP6"/>
<name>A0A2L1GRP6_9BACT</name>
<feature type="domain" description="Transketolase-like pyrimidine-binding" evidence="5">
    <location>
        <begin position="312"/>
        <end position="483"/>
    </location>
</feature>
<protein>
    <submittedName>
        <fullName evidence="6">Transketolase</fullName>
    </submittedName>
</protein>
<dbReference type="SUPFAM" id="SSF52518">
    <property type="entry name" value="Thiamin diphosphate-binding fold (THDP-binding)"/>
    <property type="match status" value="2"/>
</dbReference>
<comment type="similarity">
    <text evidence="4">Belongs to the transketolase family.</text>
</comment>
<dbReference type="EMBL" id="CP021255">
    <property type="protein sequence ID" value="AVD72294.1"/>
    <property type="molecule type" value="Genomic_DNA"/>
</dbReference>
<dbReference type="InterPro" id="IPR005474">
    <property type="entry name" value="Transketolase_N"/>
</dbReference>
<comment type="cofactor">
    <cofactor evidence="1">
        <name>Mn(2+)</name>
        <dbReference type="ChEBI" id="CHEBI:29035"/>
    </cofactor>
</comment>
<dbReference type="KEGG" id="deo:CAY53_08005"/>
<reference evidence="6" key="1">
    <citation type="submission" date="2017-05" db="EMBL/GenBank/DDBJ databases">
        <authorList>
            <person name="Song R."/>
            <person name="Chenine A.L."/>
            <person name="Ruprecht R.M."/>
        </authorList>
    </citation>
    <scope>NUCLEOTIDE SEQUENCE</scope>
    <source>
        <strain evidence="6">ORNL</strain>
    </source>
</reference>
<comment type="cofactor">
    <cofactor evidence="2">
        <name>Mg(2+)</name>
        <dbReference type="ChEBI" id="CHEBI:18420"/>
    </cofactor>
</comment>
<evidence type="ECO:0000256" key="1">
    <source>
        <dbReference type="ARBA" id="ARBA00001936"/>
    </source>
</evidence>
<reference evidence="6" key="2">
    <citation type="journal article" date="2018" name="MBio">
        <title>Insights into the evolution of host association through the isolation and characterization of a novel human periodontal pathobiont, Desulfobulbus oralis.</title>
        <authorList>
            <person name="Cross K.L."/>
            <person name="Chirania P."/>
            <person name="Xiong W."/>
            <person name="Beall C.J."/>
            <person name="Elkins J.G."/>
            <person name="Giannone R.J."/>
            <person name="Griffen A.L."/>
            <person name="Guss A.M."/>
            <person name="Hettich R.L."/>
            <person name="Joshi S.S."/>
            <person name="Mokrzan E.M."/>
            <person name="Martin R.K."/>
            <person name="Zhulin I.B."/>
            <person name="Leys E.J."/>
            <person name="Podar M."/>
        </authorList>
    </citation>
    <scope>NUCLEOTIDE SEQUENCE [LARGE SCALE GENOMIC DNA]</scope>
    <source>
        <strain evidence="6">ORNL</strain>
    </source>
</reference>
<dbReference type="Pfam" id="PF02780">
    <property type="entry name" value="Transketolase_C"/>
    <property type="match status" value="1"/>
</dbReference>
<dbReference type="InterPro" id="IPR009014">
    <property type="entry name" value="Transketo_C/PFOR_II"/>
</dbReference>
<dbReference type="SUPFAM" id="SSF52922">
    <property type="entry name" value="TK C-terminal domain-like"/>
    <property type="match status" value="1"/>
</dbReference>
<evidence type="ECO:0000256" key="2">
    <source>
        <dbReference type="ARBA" id="ARBA00001946"/>
    </source>
</evidence>
<evidence type="ECO:0000313" key="6">
    <source>
        <dbReference type="EMBL" id="AVD72294.1"/>
    </source>
</evidence>
<dbReference type="SMART" id="SM00861">
    <property type="entry name" value="Transket_pyr"/>
    <property type="match status" value="1"/>
</dbReference>
<dbReference type="Gene3D" id="3.40.50.920">
    <property type="match status" value="1"/>
</dbReference>
<evidence type="ECO:0000313" key="7">
    <source>
        <dbReference type="Proteomes" id="UP000239867"/>
    </source>
</evidence>
<evidence type="ECO:0000256" key="4">
    <source>
        <dbReference type="ARBA" id="ARBA00007131"/>
    </source>
</evidence>
<evidence type="ECO:0000256" key="3">
    <source>
        <dbReference type="ARBA" id="ARBA00001964"/>
    </source>
</evidence>
<dbReference type="Proteomes" id="UP000239867">
    <property type="component" value="Chromosome"/>
</dbReference>
<dbReference type="InterPro" id="IPR005475">
    <property type="entry name" value="Transketolase-like_Pyr-bd"/>
</dbReference>
<dbReference type="Gene3D" id="3.40.50.970">
    <property type="match status" value="2"/>
</dbReference>
<sequence length="630" mass="68492">MSFPIDLSSLRSLSFSPHESALSDAQHEALRHNIRLVRDSLIFFTALANARGLGGHTGGAYDIIPEALIVNAFIRGTDRCWPVLFDEAGHRVAMQYIMAVLNGQAAAESLLHYREYGQGLYGHPERQEEGGLHFSSGRLGHLWSYVNGVAEANPGKTLFMFGSDGSQQEGDDAEAARYAVARGLNVKLLLDDNNVTIAGHPAEYMAGYDLARTLEGHGLNVLSCDGENLRELYAAIQQALTGAGPVAVVVKRSMAPGVNGIEGSPRGHDVIALDLAVQHLQAHGHAAAAELLQQKRVKTPKPALLGSSGESAKARDEFGTIVVDLLKKENRPEDRVLVVDSDLEGSCGLHHIRKAFPGLYVHGGIMERNNFSVAAGFGSEPGRQGIFGTFAAFQEMLLSEITMARLNHANVLAHFSHSGVDEMADNTCHFGINNFFADNGLPEGDTTRLYFPADALQMRAILETVFWQPGLRFIYSTRAATPCILDGQGRRFFGEAYRFQPDRDEVIREGRDAYIVTYGEMLYRALHTVEEMKSEGLSVGLINKPVLNVVDEEMLARLGKSPAVLVVESQNVKTGLGARFGSWLLERGLTPKYGHMGSGRLGRGGLAEQIANQGLEPLDIKKRVLTLLAA</sequence>
<dbReference type="OrthoDB" id="8732661at2"/>
<keyword evidence="7" id="KW-1185">Reference proteome</keyword>
<evidence type="ECO:0000259" key="5">
    <source>
        <dbReference type="SMART" id="SM00861"/>
    </source>
</evidence>
<organism evidence="6 7">
    <name type="scientific">Desulfobulbus oralis</name>
    <dbReference type="NCBI Taxonomy" id="1986146"/>
    <lineage>
        <taxon>Bacteria</taxon>
        <taxon>Pseudomonadati</taxon>
        <taxon>Thermodesulfobacteriota</taxon>
        <taxon>Desulfobulbia</taxon>
        <taxon>Desulfobulbales</taxon>
        <taxon>Desulfobulbaceae</taxon>
        <taxon>Desulfobulbus</taxon>
    </lineage>
</organism>
<dbReference type="Pfam" id="PF00456">
    <property type="entry name" value="Transketolase_N"/>
    <property type="match status" value="1"/>
</dbReference>
<dbReference type="InterPro" id="IPR033248">
    <property type="entry name" value="Transketolase_C"/>
</dbReference>
<gene>
    <name evidence="6" type="ORF">CAY53_08005</name>
</gene>
<dbReference type="PANTHER" id="PTHR43825">
    <property type="entry name" value="PYRUVATE DEHYDROGENASE E1 COMPONENT"/>
    <property type="match status" value="1"/>
</dbReference>
<accession>A0A2L1GRP6</accession>
<dbReference type="InterPro" id="IPR051157">
    <property type="entry name" value="PDH/Transketolase"/>
</dbReference>
<dbReference type="RefSeq" id="WP_104937497.1">
    <property type="nucleotide sequence ID" value="NZ_CP021255.1"/>
</dbReference>